<dbReference type="InterPro" id="IPR027417">
    <property type="entry name" value="P-loop_NTPase"/>
</dbReference>
<feature type="domain" description="ABC transporter" evidence="6">
    <location>
        <begin position="23"/>
        <end position="90"/>
    </location>
</feature>
<dbReference type="InterPro" id="IPR003439">
    <property type="entry name" value="ABC_transporter-like_ATP-bd"/>
</dbReference>
<dbReference type="Pfam" id="PF00005">
    <property type="entry name" value="ABC_tran"/>
    <property type="match status" value="1"/>
</dbReference>
<keyword evidence="4" id="KW-1003">Cell membrane</keyword>
<protein>
    <submittedName>
        <fullName evidence="7">ABC-type dipeptide/oligopeptide/nickel transport system ATPase component</fullName>
    </submittedName>
</protein>
<evidence type="ECO:0000313" key="7">
    <source>
        <dbReference type="EMBL" id="MET3544918.1"/>
    </source>
</evidence>
<dbReference type="SUPFAM" id="SSF52540">
    <property type="entry name" value="P-loop containing nucleoside triphosphate hydrolases"/>
    <property type="match status" value="1"/>
</dbReference>
<evidence type="ECO:0000256" key="2">
    <source>
        <dbReference type="ARBA" id="ARBA00005417"/>
    </source>
</evidence>
<dbReference type="PANTHER" id="PTHR43297:SF2">
    <property type="entry name" value="DIPEPTIDE TRANSPORT ATP-BINDING PROTEIN DPPD"/>
    <property type="match status" value="1"/>
</dbReference>
<organism evidence="7 8">
    <name type="scientific">Paenibacillus favisporus</name>
    <dbReference type="NCBI Taxonomy" id="221028"/>
    <lineage>
        <taxon>Bacteria</taxon>
        <taxon>Bacillati</taxon>
        <taxon>Bacillota</taxon>
        <taxon>Bacilli</taxon>
        <taxon>Bacillales</taxon>
        <taxon>Paenibacillaceae</taxon>
        <taxon>Paenibacillus</taxon>
    </lineage>
</organism>
<comment type="subcellular location">
    <subcellularLocation>
        <location evidence="1">Membrane</location>
    </subcellularLocation>
</comment>
<reference evidence="7 8" key="1">
    <citation type="submission" date="2024-06" db="EMBL/GenBank/DDBJ databases">
        <title>Genomic Encyclopedia of Type Strains, Phase IV (KMG-IV): sequencing the most valuable type-strain genomes for metagenomic binning, comparative biology and taxonomic classification.</title>
        <authorList>
            <person name="Goeker M."/>
        </authorList>
    </citation>
    <scope>NUCLEOTIDE SEQUENCE [LARGE SCALE GENOMIC DNA]</scope>
    <source>
        <strain evidence="7 8">DSM 17253</strain>
    </source>
</reference>
<evidence type="ECO:0000313" key="8">
    <source>
        <dbReference type="Proteomes" id="UP001549098"/>
    </source>
</evidence>
<evidence type="ECO:0000256" key="1">
    <source>
        <dbReference type="ARBA" id="ARBA00004370"/>
    </source>
</evidence>
<dbReference type="EMBL" id="JBEPLV010000001">
    <property type="protein sequence ID" value="MET3544918.1"/>
    <property type="molecule type" value="Genomic_DNA"/>
</dbReference>
<comment type="similarity">
    <text evidence="2">Belongs to the ABC transporter superfamily.</text>
</comment>
<dbReference type="PROSITE" id="PS00211">
    <property type="entry name" value="ABC_TRANSPORTER_1"/>
    <property type="match status" value="1"/>
</dbReference>
<gene>
    <name evidence="7" type="ORF">ABID47_001512</name>
</gene>
<proteinExistence type="inferred from homology"/>
<evidence type="ECO:0000256" key="5">
    <source>
        <dbReference type="ARBA" id="ARBA00023136"/>
    </source>
</evidence>
<dbReference type="InterPro" id="IPR050388">
    <property type="entry name" value="ABC_Ni/Peptide_Import"/>
</dbReference>
<evidence type="ECO:0000259" key="6">
    <source>
        <dbReference type="Pfam" id="PF00005"/>
    </source>
</evidence>
<dbReference type="Proteomes" id="UP001549098">
    <property type="component" value="Unassembled WGS sequence"/>
</dbReference>
<name>A0ABV2EZI4_9BACL</name>
<evidence type="ECO:0000256" key="4">
    <source>
        <dbReference type="ARBA" id="ARBA00022475"/>
    </source>
</evidence>
<comment type="caution">
    <text evidence="7">The sequence shown here is derived from an EMBL/GenBank/DDBJ whole genome shotgun (WGS) entry which is preliminary data.</text>
</comment>
<dbReference type="Gene3D" id="3.40.50.300">
    <property type="entry name" value="P-loop containing nucleotide triphosphate hydrolases"/>
    <property type="match status" value="1"/>
</dbReference>
<evidence type="ECO:0000256" key="3">
    <source>
        <dbReference type="ARBA" id="ARBA00022448"/>
    </source>
</evidence>
<keyword evidence="3" id="KW-0813">Transport</keyword>
<accession>A0ABV2EZI4</accession>
<dbReference type="InterPro" id="IPR017871">
    <property type="entry name" value="ABC_transporter-like_CS"/>
</dbReference>
<dbReference type="PANTHER" id="PTHR43297">
    <property type="entry name" value="OLIGOPEPTIDE TRANSPORT ATP-BINDING PROTEIN APPD"/>
    <property type="match status" value="1"/>
</dbReference>
<sequence length="183" mass="20857">MIVQNGMRAFDPSCVVGVHFKETLKTHYGWSKSETERNMSRAMEKVALRNPLDLMNRYPFQLSGGMLQRMMIALTLVLEPDLIIADEPTTALDTITQFEVVEQLRLLRERLDCSMLFISHDLGVVKKIADDVLVMNQGKIVERGAVQAVFEHPSHPHTQFLVSTRMELASHFKQIMEEDDAPC</sequence>
<keyword evidence="5" id="KW-0472">Membrane</keyword>
<keyword evidence="8" id="KW-1185">Reference proteome</keyword>